<dbReference type="Proteomes" id="UP000194761">
    <property type="component" value="Unassembled WGS sequence"/>
</dbReference>
<gene>
    <name evidence="2" type="ORF">CA984_15800</name>
</gene>
<sequence length="65" mass="6547">MTRPAFAVLIPHAGRAAGRAPTGPARSARSGMTPFTLLTPDRPAEAGPVADAFRGAAAGLPRPVV</sequence>
<protein>
    <submittedName>
        <fullName evidence="2">Uncharacterized protein</fullName>
    </submittedName>
</protein>
<feature type="compositionally biased region" description="Low complexity" evidence="1">
    <location>
        <begin position="16"/>
        <end position="30"/>
    </location>
</feature>
<accession>A0A243RMM0</accession>
<organism evidence="2 3">
    <name type="scientific">Streptosporangium minutum</name>
    <dbReference type="NCBI Taxonomy" id="569862"/>
    <lineage>
        <taxon>Bacteria</taxon>
        <taxon>Bacillati</taxon>
        <taxon>Actinomycetota</taxon>
        <taxon>Actinomycetes</taxon>
        <taxon>Streptosporangiales</taxon>
        <taxon>Streptosporangiaceae</taxon>
        <taxon>Streptosporangium</taxon>
    </lineage>
</organism>
<evidence type="ECO:0000313" key="3">
    <source>
        <dbReference type="Proteomes" id="UP000194761"/>
    </source>
</evidence>
<comment type="caution">
    <text evidence="2">The sequence shown here is derived from an EMBL/GenBank/DDBJ whole genome shotgun (WGS) entry which is preliminary data.</text>
</comment>
<evidence type="ECO:0000256" key="1">
    <source>
        <dbReference type="SAM" id="MobiDB-lite"/>
    </source>
</evidence>
<dbReference type="EMBL" id="NGFP01000063">
    <property type="protein sequence ID" value="OUC96189.1"/>
    <property type="molecule type" value="Genomic_DNA"/>
</dbReference>
<proteinExistence type="predicted"/>
<feature type="region of interest" description="Disordered" evidence="1">
    <location>
        <begin position="16"/>
        <end position="47"/>
    </location>
</feature>
<reference evidence="2 3" key="1">
    <citation type="submission" date="2017-05" db="EMBL/GenBank/DDBJ databases">
        <title>Biotechnological potential of actinobacteria isolated from South African environments.</title>
        <authorList>
            <person name="Le Roes-Hill M."/>
            <person name="Prins A."/>
            <person name="Durrell K.A."/>
        </authorList>
    </citation>
    <scope>NUCLEOTIDE SEQUENCE [LARGE SCALE GENOMIC DNA]</scope>
    <source>
        <strain evidence="2">M26</strain>
    </source>
</reference>
<keyword evidence="3" id="KW-1185">Reference proteome</keyword>
<evidence type="ECO:0000313" key="2">
    <source>
        <dbReference type="EMBL" id="OUC96189.1"/>
    </source>
</evidence>
<dbReference type="AlphaFoldDB" id="A0A243RMM0"/>
<name>A0A243RMM0_9ACTN</name>